<proteinExistence type="inferred from homology"/>
<dbReference type="PANTHER" id="PTHR10458">
    <property type="entry name" value="PEPTIDE DEFORMYLASE"/>
    <property type="match status" value="1"/>
</dbReference>
<feature type="binding site" evidence="2">
    <location>
        <position position="89"/>
    </location>
    <ligand>
        <name>Fe cation</name>
        <dbReference type="ChEBI" id="CHEBI:24875"/>
    </ligand>
</feature>
<dbReference type="RefSeq" id="WP_066212331.1">
    <property type="nucleotide sequence ID" value="NZ_FNSN01000003.1"/>
</dbReference>
<keyword evidence="2" id="KW-0648">Protein biosynthesis</keyword>
<evidence type="ECO:0000256" key="2">
    <source>
        <dbReference type="HAMAP-Rule" id="MF_00163"/>
    </source>
</evidence>
<feature type="region of interest" description="Disordered" evidence="3">
    <location>
        <begin position="180"/>
        <end position="199"/>
    </location>
</feature>
<feature type="binding site" evidence="2">
    <location>
        <position position="135"/>
    </location>
    <ligand>
        <name>Fe cation</name>
        <dbReference type="ChEBI" id="CHEBI:24875"/>
    </ligand>
</feature>
<name>A0A1H4PQC8_9MICC</name>
<dbReference type="CDD" id="cd00487">
    <property type="entry name" value="Pep_deformylase"/>
    <property type="match status" value="1"/>
</dbReference>
<keyword evidence="2" id="KW-0479">Metal-binding</keyword>
<dbReference type="STRING" id="156980.SAMN04489745_2052"/>
<dbReference type="NCBIfam" id="TIGR00079">
    <property type="entry name" value="pept_deformyl"/>
    <property type="match status" value="1"/>
</dbReference>
<evidence type="ECO:0000313" key="4">
    <source>
        <dbReference type="EMBL" id="SEC09402.1"/>
    </source>
</evidence>
<comment type="function">
    <text evidence="2">Removes the formyl group from the N-terminal Met of newly synthesized proteins. Requires at least a dipeptide for an efficient rate of reaction. N-terminal L-methionine is a prerequisite for activity but the enzyme has broad specificity at other positions.</text>
</comment>
<dbReference type="InterPro" id="IPR036821">
    <property type="entry name" value="Peptide_deformylase_sf"/>
</dbReference>
<dbReference type="NCBIfam" id="NF001159">
    <property type="entry name" value="PRK00150.1-3"/>
    <property type="match status" value="1"/>
</dbReference>
<dbReference type="PANTHER" id="PTHR10458:SF22">
    <property type="entry name" value="PEPTIDE DEFORMYLASE"/>
    <property type="match status" value="1"/>
</dbReference>
<reference evidence="4 5" key="1">
    <citation type="submission" date="2016-10" db="EMBL/GenBank/DDBJ databases">
        <authorList>
            <person name="de Groot N.N."/>
        </authorList>
    </citation>
    <scope>NUCLEOTIDE SEQUENCE [LARGE SCALE GENOMIC DNA]</scope>
    <source>
        <strain evidence="4 5">DSM 10495</strain>
    </source>
</reference>
<dbReference type="EMBL" id="FNSN01000003">
    <property type="protein sequence ID" value="SEC09402.1"/>
    <property type="molecule type" value="Genomic_DNA"/>
</dbReference>
<dbReference type="InterPro" id="IPR023635">
    <property type="entry name" value="Peptide_deformylase"/>
</dbReference>
<dbReference type="GO" id="GO:0046872">
    <property type="term" value="F:metal ion binding"/>
    <property type="evidence" value="ECO:0007669"/>
    <property type="project" value="UniProtKB-KW"/>
</dbReference>
<dbReference type="Gene3D" id="3.90.45.10">
    <property type="entry name" value="Peptide deformylase"/>
    <property type="match status" value="1"/>
</dbReference>
<keyword evidence="5" id="KW-1185">Reference proteome</keyword>
<organism evidence="4 5">
    <name type="scientific">Arthrobacter woluwensis</name>
    <dbReference type="NCBI Taxonomy" id="156980"/>
    <lineage>
        <taxon>Bacteria</taxon>
        <taxon>Bacillati</taxon>
        <taxon>Actinomycetota</taxon>
        <taxon>Actinomycetes</taxon>
        <taxon>Micrococcales</taxon>
        <taxon>Micrococcaceae</taxon>
        <taxon>Arthrobacter</taxon>
    </lineage>
</organism>
<comment type="catalytic activity">
    <reaction evidence="2">
        <text>N-terminal N-formyl-L-methionyl-[peptide] + H2O = N-terminal L-methionyl-[peptide] + formate</text>
        <dbReference type="Rhea" id="RHEA:24420"/>
        <dbReference type="Rhea" id="RHEA-COMP:10639"/>
        <dbReference type="Rhea" id="RHEA-COMP:10640"/>
        <dbReference type="ChEBI" id="CHEBI:15377"/>
        <dbReference type="ChEBI" id="CHEBI:15740"/>
        <dbReference type="ChEBI" id="CHEBI:49298"/>
        <dbReference type="ChEBI" id="CHEBI:64731"/>
        <dbReference type="EC" id="3.5.1.88"/>
    </reaction>
</comment>
<dbReference type="EC" id="3.5.1.88" evidence="2"/>
<feature type="binding site" evidence="2">
    <location>
        <position position="131"/>
    </location>
    <ligand>
        <name>Fe cation</name>
        <dbReference type="ChEBI" id="CHEBI:24875"/>
    </ligand>
</feature>
<keyword evidence="2" id="KW-0408">Iron</keyword>
<dbReference type="PIRSF" id="PIRSF004749">
    <property type="entry name" value="Pep_def"/>
    <property type="match status" value="1"/>
</dbReference>
<sequence length="199" mass="21440">MAVLGIRTLGDPVLRTRAEEVTDISPAVHQLVDDMLETMEDVHGAGLAAPQVGVGQRIFTFNIDGVKGHVINPVLVNSEDHQPDEREGCLSVPGISAPVRRFRQTTVRGIDRDGNPVELTAEGMLARCFQHETDHLDGILFIDRLSGEERRRALKTLRSGEYSAAERATVDQRAGSVASAFSKAPSSAAKGRGSFGQAL</sequence>
<accession>A0A1H4PQC8</accession>
<evidence type="ECO:0000256" key="1">
    <source>
        <dbReference type="ARBA" id="ARBA00010759"/>
    </source>
</evidence>
<comment type="cofactor">
    <cofactor evidence="2">
        <name>Fe(2+)</name>
        <dbReference type="ChEBI" id="CHEBI:29033"/>
    </cofactor>
    <text evidence="2">Binds 1 Fe(2+) ion.</text>
</comment>
<dbReference type="GO" id="GO:0042586">
    <property type="term" value="F:peptide deformylase activity"/>
    <property type="evidence" value="ECO:0007669"/>
    <property type="project" value="UniProtKB-UniRule"/>
</dbReference>
<dbReference type="HAMAP" id="MF_00163">
    <property type="entry name" value="Pep_deformylase"/>
    <property type="match status" value="1"/>
</dbReference>
<evidence type="ECO:0000256" key="3">
    <source>
        <dbReference type="SAM" id="MobiDB-lite"/>
    </source>
</evidence>
<dbReference type="PRINTS" id="PR01576">
    <property type="entry name" value="PDEFORMYLASE"/>
</dbReference>
<protein>
    <recommendedName>
        <fullName evidence="2">Peptide deformylase</fullName>
        <shortName evidence="2">PDF</shortName>
        <ecNumber evidence="2">3.5.1.88</ecNumber>
    </recommendedName>
    <alternativeName>
        <fullName evidence="2">Polypeptide deformylase</fullName>
    </alternativeName>
</protein>
<dbReference type="SUPFAM" id="SSF56420">
    <property type="entry name" value="Peptide deformylase"/>
    <property type="match status" value="1"/>
</dbReference>
<feature type="active site" evidence="2">
    <location>
        <position position="132"/>
    </location>
</feature>
<gene>
    <name evidence="2" type="primary">def</name>
    <name evidence="4" type="ORF">SAMN04489745_2052</name>
</gene>
<dbReference type="Pfam" id="PF01327">
    <property type="entry name" value="Pep_deformylase"/>
    <property type="match status" value="1"/>
</dbReference>
<feature type="compositionally biased region" description="Low complexity" evidence="3">
    <location>
        <begin position="180"/>
        <end position="189"/>
    </location>
</feature>
<keyword evidence="2" id="KW-0378">Hydrolase</keyword>
<dbReference type="GO" id="GO:0006412">
    <property type="term" value="P:translation"/>
    <property type="evidence" value="ECO:0007669"/>
    <property type="project" value="UniProtKB-UniRule"/>
</dbReference>
<dbReference type="Proteomes" id="UP000182652">
    <property type="component" value="Unassembled WGS sequence"/>
</dbReference>
<dbReference type="AlphaFoldDB" id="A0A1H4PQC8"/>
<comment type="similarity">
    <text evidence="1 2">Belongs to the polypeptide deformylase family.</text>
</comment>
<evidence type="ECO:0000313" key="5">
    <source>
        <dbReference type="Proteomes" id="UP000182652"/>
    </source>
</evidence>